<dbReference type="SUPFAM" id="SSF110738">
    <property type="entry name" value="Glycerate kinase I"/>
    <property type="match status" value="1"/>
</dbReference>
<dbReference type="InterPro" id="IPR004381">
    <property type="entry name" value="Glycerate_kinase"/>
</dbReference>
<name>A0A9D0YQZ2_9FIRM</name>
<reference evidence="5" key="1">
    <citation type="submission" date="2020-10" db="EMBL/GenBank/DDBJ databases">
        <authorList>
            <person name="Gilroy R."/>
        </authorList>
    </citation>
    <scope>NUCLEOTIDE SEQUENCE</scope>
    <source>
        <strain evidence="5">ChiGjej2B2-12916</strain>
    </source>
</reference>
<evidence type="ECO:0000256" key="3">
    <source>
        <dbReference type="ARBA" id="ARBA00022777"/>
    </source>
</evidence>
<accession>A0A9D0YQZ2</accession>
<evidence type="ECO:0000313" key="6">
    <source>
        <dbReference type="Proteomes" id="UP000886879"/>
    </source>
</evidence>
<dbReference type="Proteomes" id="UP000886879">
    <property type="component" value="Unassembled WGS sequence"/>
</dbReference>
<comment type="similarity">
    <text evidence="1 4">Belongs to the glycerate kinase type-1 family.</text>
</comment>
<evidence type="ECO:0000256" key="4">
    <source>
        <dbReference type="PIRNR" id="PIRNR006078"/>
    </source>
</evidence>
<evidence type="ECO:0000313" key="5">
    <source>
        <dbReference type="EMBL" id="HIQ60009.1"/>
    </source>
</evidence>
<proteinExistence type="inferred from homology"/>
<dbReference type="InterPro" id="IPR036129">
    <property type="entry name" value="Glycerate_kinase_sf"/>
</dbReference>
<dbReference type="InterPro" id="IPR018193">
    <property type="entry name" value="Glyc_kinase_flavodox-like_fold"/>
</dbReference>
<dbReference type="GO" id="GO:0008887">
    <property type="term" value="F:glycerate kinase activity"/>
    <property type="evidence" value="ECO:0007669"/>
    <property type="project" value="UniProtKB-UniRule"/>
</dbReference>
<dbReference type="Gene3D" id="3.40.50.10350">
    <property type="entry name" value="Glycerate kinase, domain 1"/>
    <property type="match status" value="1"/>
</dbReference>
<protein>
    <submittedName>
        <fullName evidence="5">Glycerate kinase</fullName>
    </submittedName>
</protein>
<dbReference type="PANTHER" id="PTHR21599">
    <property type="entry name" value="GLYCERATE KINASE"/>
    <property type="match status" value="1"/>
</dbReference>
<evidence type="ECO:0000256" key="1">
    <source>
        <dbReference type="ARBA" id="ARBA00006284"/>
    </source>
</evidence>
<dbReference type="Pfam" id="PF02595">
    <property type="entry name" value="Gly_kinase"/>
    <property type="match status" value="1"/>
</dbReference>
<dbReference type="PANTHER" id="PTHR21599:SF0">
    <property type="entry name" value="GLYCERATE KINASE"/>
    <property type="match status" value="1"/>
</dbReference>
<dbReference type="NCBIfam" id="TIGR00045">
    <property type="entry name" value="glycerate kinase"/>
    <property type="match status" value="1"/>
</dbReference>
<evidence type="ECO:0000256" key="2">
    <source>
        <dbReference type="ARBA" id="ARBA00022679"/>
    </source>
</evidence>
<dbReference type="Gene3D" id="3.90.1510.10">
    <property type="entry name" value="Glycerate kinase, domain 2"/>
    <property type="match status" value="1"/>
</dbReference>
<dbReference type="EMBL" id="DVFO01000002">
    <property type="protein sequence ID" value="HIQ60009.1"/>
    <property type="molecule type" value="Genomic_DNA"/>
</dbReference>
<organism evidence="5 6">
    <name type="scientific">Candidatus Enterenecus faecium</name>
    <dbReference type="NCBI Taxonomy" id="2840780"/>
    <lineage>
        <taxon>Bacteria</taxon>
        <taxon>Bacillati</taxon>
        <taxon>Bacillota</taxon>
        <taxon>Clostridia</taxon>
        <taxon>Eubacteriales</taxon>
        <taxon>Candidatus Enterenecus</taxon>
    </lineage>
</organism>
<reference evidence="5" key="2">
    <citation type="journal article" date="2021" name="PeerJ">
        <title>Extensive microbial diversity within the chicken gut microbiome revealed by metagenomics and culture.</title>
        <authorList>
            <person name="Gilroy R."/>
            <person name="Ravi A."/>
            <person name="Getino M."/>
            <person name="Pursley I."/>
            <person name="Horton D.L."/>
            <person name="Alikhan N.F."/>
            <person name="Baker D."/>
            <person name="Gharbi K."/>
            <person name="Hall N."/>
            <person name="Watson M."/>
            <person name="Adriaenssens E.M."/>
            <person name="Foster-Nyarko E."/>
            <person name="Jarju S."/>
            <person name="Secka A."/>
            <person name="Antonio M."/>
            <person name="Oren A."/>
            <person name="Chaudhuri R.R."/>
            <person name="La Ragione R."/>
            <person name="Hildebrand F."/>
            <person name="Pallen M.J."/>
        </authorList>
    </citation>
    <scope>NUCLEOTIDE SEQUENCE</scope>
    <source>
        <strain evidence="5">ChiGjej2B2-12916</strain>
    </source>
</reference>
<dbReference type="GO" id="GO:0031388">
    <property type="term" value="P:organic acid phosphorylation"/>
    <property type="evidence" value="ECO:0007669"/>
    <property type="project" value="UniProtKB-UniRule"/>
</dbReference>
<gene>
    <name evidence="5" type="ORF">IAD31_00185</name>
</gene>
<dbReference type="PIRSF" id="PIRSF006078">
    <property type="entry name" value="GlxK"/>
    <property type="match status" value="1"/>
</dbReference>
<dbReference type="InterPro" id="IPR018197">
    <property type="entry name" value="Glycerate_kinase_RE-like"/>
</dbReference>
<keyword evidence="3 4" id="KW-0418">Kinase</keyword>
<sequence>MTIVVAMDSFKGSLSSMEAGQAVRAGIAQADPSVSVTVRPLADGGEGTVEALISGLGGQWQQVTVTGPLGAPVVCSYGILPDSGTAVVEMSGAAGLTLVPKSQRNPLYTTTYGVGEVIRDAIAKGCRRFLVGIGGSATNDGGVGMLQALGYGFLDAEGRPIPHGAQGLSQLARITCDGVLPQLAQCEFWVACDVTNVLCGPQGCSAVYGPQKGATPETIQDMDQWLFHYAQLAQAVCPDTAHPDAPGTGAAGGLGFALQTFLRGALEPGVSIVLEETHLEDFIRDADLVITGEGRLDGQTAMGKAPVGVAQLAKRHHKPVVALAGCVTPDATACHAQGIDAFFPILSGPCSLEQAMEPDTARANLAATAQQVFRLFQAGQAN</sequence>
<comment type="caution">
    <text evidence="5">The sequence shown here is derived from an EMBL/GenBank/DDBJ whole genome shotgun (WGS) entry which is preliminary data.</text>
</comment>
<dbReference type="AlphaFoldDB" id="A0A9D0YQZ2"/>
<keyword evidence="2 4" id="KW-0808">Transferase</keyword>